<dbReference type="RefSeq" id="WP_377393355.1">
    <property type="nucleotide sequence ID" value="NZ_JBHSAN010000035.1"/>
</dbReference>
<dbReference type="PANTHER" id="PTHR33542">
    <property type="entry name" value="SIROHYDROCHLORIN FERROCHELATASE, CHLOROPLASTIC"/>
    <property type="match status" value="1"/>
</dbReference>
<dbReference type="EMBL" id="JBHUOF010000034">
    <property type="protein sequence ID" value="MFD2801638.1"/>
    <property type="molecule type" value="Genomic_DNA"/>
</dbReference>
<dbReference type="SUPFAM" id="SSF53800">
    <property type="entry name" value="Chelatase"/>
    <property type="match status" value="1"/>
</dbReference>
<dbReference type="InterPro" id="IPR002762">
    <property type="entry name" value="CbiX-like"/>
</dbReference>
<comment type="caution">
    <text evidence="3">The sequence shown here is derived from an EMBL/GenBank/DDBJ whole genome shotgun (WGS) entry which is preliminary data.</text>
</comment>
<evidence type="ECO:0000256" key="2">
    <source>
        <dbReference type="ARBA" id="ARBA00023239"/>
    </source>
</evidence>
<dbReference type="CDD" id="cd03416">
    <property type="entry name" value="CbiX_SirB_N"/>
    <property type="match status" value="1"/>
</dbReference>
<organism evidence="3 4">
    <name type="scientific">Prauserella oleivorans</name>
    <dbReference type="NCBI Taxonomy" id="1478153"/>
    <lineage>
        <taxon>Bacteria</taxon>
        <taxon>Bacillati</taxon>
        <taxon>Actinomycetota</taxon>
        <taxon>Actinomycetes</taxon>
        <taxon>Pseudonocardiales</taxon>
        <taxon>Pseudonocardiaceae</taxon>
        <taxon>Prauserella</taxon>
    </lineage>
</organism>
<gene>
    <name evidence="3" type="ORF">ACFS2C_19800</name>
</gene>
<evidence type="ECO:0000313" key="4">
    <source>
        <dbReference type="Proteomes" id="UP001597478"/>
    </source>
</evidence>
<sequence length="233" mass="24153">MIVLAAHGTRDPAGPRVIDDLAARVRARGAEVRVAYADVLAPDVTAVLDTLAVPPVVVPAFLAAGYHVRTDIPRQIAASRHPGAVRAAAFGPAPELLDAVTDRVRRAGYRPGDAVVLAAAGSSDPRALGDVATAAWALGARLHTPVRVGYAATAGPSVAEAVDAARRPGRRVVVASWLLAPGLFQRRLEDSGADLVSQPLGSHPAVADLVLRRYADARLSGALGYDHTTRISA</sequence>
<protein>
    <submittedName>
        <fullName evidence="3">Sirohydrochlorin chelatase</fullName>
    </submittedName>
</protein>
<dbReference type="CDD" id="cd03414">
    <property type="entry name" value="CbiX_SirB_C"/>
    <property type="match status" value="1"/>
</dbReference>
<keyword evidence="4" id="KW-1185">Reference proteome</keyword>
<name>A0ABW5WGF8_9PSEU</name>
<dbReference type="Proteomes" id="UP001597478">
    <property type="component" value="Unassembled WGS sequence"/>
</dbReference>
<dbReference type="InterPro" id="IPR050963">
    <property type="entry name" value="Sirohydro_Cobaltochel/CbiX"/>
</dbReference>
<evidence type="ECO:0000256" key="1">
    <source>
        <dbReference type="ARBA" id="ARBA00022723"/>
    </source>
</evidence>
<accession>A0ABW5WGF8</accession>
<dbReference type="Gene3D" id="3.40.50.1400">
    <property type="match status" value="2"/>
</dbReference>
<keyword evidence="2" id="KW-0456">Lyase</keyword>
<dbReference type="PANTHER" id="PTHR33542:SF5">
    <property type="entry name" value="FERROCHELATASE CHE1"/>
    <property type="match status" value="1"/>
</dbReference>
<dbReference type="Pfam" id="PF01903">
    <property type="entry name" value="CbiX"/>
    <property type="match status" value="2"/>
</dbReference>
<keyword evidence="1" id="KW-0479">Metal-binding</keyword>
<reference evidence="4" key="1">
    <citation type="journal article" date="2019" name="Int. J. Syst. Evol. Microbiol.">
        <title>The Global Catalogue of Microorganisms (GCM) 10K type strain sequencing project: providing services to taxonomists for standard genome sequencing and annotation.</title>
        <authorList>
            <consortium name="The Broad Institute Genomics Platform"/>
            <consortium name="The Broad Institute Genome Sequencing Center for Infectious Disease"/>
            <person name="Wu L."/>
            <person name="Ma J."/>
        </authorList>
    </citation>
    <scope>NUCLEOTIDE SEQUENCE [LARGE SCALE GENOMIC DNA]</scope>
    <source>
        <strain evidence="4">IBRC-M 10906</strain>
    </source>
</reference>
<proteinExistence type="predicted"/>
<evidence type="ECO:0000313" key="3">
    <source>
        <dbReference type="EMBL" id="MFD2801638.1"/>
    </source>
</evidence>